<name>A0A2T5G501_9BACL</name>
<dbReference type="InterPro" id="IPR049940">
    <property type="entry name" value="GluQ/Sye"/>
</dbReference>
<sequence>MSGEIDWFSRGFAQAERVRTRYVLSGGHQVLRGEDFGALLASWIFARLRGGSFVVRVHDTGEGGADARTWEEFRLLVRDFSLSWDEGPDVGGPYGPYRVSRRLEVYRHFAELLLRLGKARAYLVSKSSPGVAVPVSADQVPAGGGAREGEVWIVYPYEGLESPSSLSFLPLPEGQAGVSLVSDRGRPSTLFAEVVDDALMDITTVFLPRPRRGELALREALFAALGFPPPEWRTFLPVFAFEEFRSVLAAEEVSPCSSSGHPASALLRAWLRLTEAKDCPALSQVTLDAVFPRMTLSSEGTQRPL</sequence>
<dbReference type="Pfam" id="PF00749">
    <property type="entry name" value="tRNA-synt_1c"/>
    <property type="match status" value="1"/>
</dbReference>
<dbReference type="SUPFAM" id="SSF52374">
    <property type="entry name" value="Nucleotidylyl transferase"/>
    <property type="match status" value="1"/>
</dbReference>
<evidence type="ECO:0000313" key="7">
    <source>
        <dbReference type="EMBL" id="PTQ51271.1"/>
    </source>
</evidence>
<proteinExistence type="inferred from homology"/>
<comment type="caution">
    <text evidence="7">The sequence shown here is derived from an EMBL/GenBank/DDBJ whole genome shotgun (WGS) entry which is preliminary data.</text>
</comment>
<evidence type="ECO:0000256" key="2">
    <source>
        <dbReference type="ARBA" id="ARBA00022741"/>
    </source>
</evidence>
<evidence type="ECO:0000256" key="3">
    <source>
        <dbReference type="ARBA" id="ARBA00022840"/>
    </source>
</evidence>
<evidence type="ECO:0000256" key="1">
    <source>
        <dbReference type="ARBA" id="ARBA00022598"/>
    </source>
</evidence>
<keyword evidence="1 5" id="KW-0436">Ligase</keyword>
<keyword evidence="4 5" id="KW-0030">Aminoacyl-tRNA synthetase</keyword>
<keyword evidence="5" id="KW-0648">Protein biosynthesis</keyword>
<dbReference type="EMBL" id="PEBW01000006">
    <property type="protein sequence ID" value="PTQ51271.1"/>
    <property type="molecule type" value="Genomic_DNA"/>
</dbReference>
<evidence type="ECO:0000256" key="4">
    <source>
        <dbReference type="ARBA" id="ARBA00023146"/>
    </source>
</evidence>
<dbReference type="InterPro" id="IPR020058">
    <property type="entry name" value="Glu/Gln-tRNA-synth_Ib_cat-dom"/>
</dbReference>
<dbReference type="GO" id="GO:0006424">
    <property type="term" value="P:glutamyl-tRNA aminoacylation"/>
    <property type="evidence" value="ECO:0007669"/>
    <property type="project" value="TreeGrafter"/>
</dbReference>
<dbReference type="GO" id="GO:0005524">
    <property type="term" value="F:ATP binding"/>
    <property type="evidence" value="ECO:0007669"/>
    <property type="project" value="UniProtKB-KW"/>
</dbReference>
<evidence type="ECO:0000313" key="8">
    <source>
        <dbReference type="Proteomes" id="UP000244016"/>
    </source>
</evidence>
<dbReference type="GO" id="GO:0004818">
    <property type="term" value="F:glutamate-tRNA ligase activity"/>
    <property type="evidence" value="ECO:0007669"/>
    <property type="project" value="TreeGrafter"/>
</dbReference>
<gene>
    <name evidence="7" type="ORF">BLITH_0097</name>
</gene>
<evidence type="ECO:0000259" key="6">
    <source>
        <dbReference type="Pfam" id="PF00749"/>
    </source>
</evidence>
<dbReference type="AlphaFoldDB" id="A0A2T5G501"/>
<comment type="similarity">
    <text evidence="5">Belongs to the class-I aminoacyl-tRNA synthetase family.</text>
</comment>
<dbReference type="PANTHER" id="PTHR43311:SF2">
    <property type="entry name" value="GLUTAMATE--TRNA LIGASE, MITOCHONDRIAL-RELATED"/>
    <property type="match status" value="1"/>
</dbReference>
<dbReference type="Proteomes" id="UP000244016">
    <property type="component" value="Unassembled WGS sequence"/>
</dbReference>
<dbReference type="Gene3D" id="3.40.50.620">
    <property type="entry name" value="HUPs"/>
    <property type="match status" value="1"/>
</dbReference>
<protein>
    <submittedName>
        <fullName evidence="7">Glutamyl-tRNA synthetase</fullName>
    </submittedName>
</protein>
<dbReference type="InterPro" id="IPR014729">
    <property type="entry name" value="Rossmann-like_a/b/a_fold"/>
</dbReference>
<dbReference type="PANTHER" id="PTHR43311">
    <property type="entry name" value="GLUTAMATE--TRNA LIGASE"/>
    <property type="match status" value="1"/>
</dbReference>
<feature type="domain" description="Glutamyl/glutaminyl-tRNA synthetase class Ib catalytic" evidence="6">
    <location>
        <begin position="38"/>
        <end position="119"/>
    </location>
</feature>
<dbReference type="GO" id="GO:0005829">
    <property type="term" value="C:cytosol"/>
    <property type="evidence" value="ECO:0007669"/>
    <property type="project" value="TreeGrafter"/>
</dbReference>
<reference evidence="7 8" key="1">
    <citation type="submission" date="2017-08" db="EMBL/GenBank/DDBJ databases">
        <title>Burning lignite coal seam in the remote Altai Mountains harbors a hydrogen-driven thermophilic microbial community.</title>
        <authorList>
            <person name="Kadnikov V.V."/>
            <person name="Mardanov A.V."/>
            <person name="Ivasenko D."/>
            <person name="Beletsky A.V."/>
            <person name="Karnachuk O.V."/>
            <person name="Ravin N.V."/>
        </authorList>
    </citation>
    <scope>NUCLEOTIDE SEQUENCE [LARGE SCALE GENOMIC DNA]</scope>
    <source>
        <strain evidence="7">AL31</strain>
    </source>
</reference>
<keyword evidence="3 5" id="KW-0067">ATP-binding</keyword>
<evidence type="ECO:0000256" key="5">
    <source>
        <dbReference type="RuleBase" id="RU363037"/>
    </source>
</evidence>
<keyword evidence="2 5" id="KW-0547">Nucleotide-binding</keyword>
<organism evidence="7 8">
    <name type="scientific">Brockia lithotrophica</name>
    <dbReference type="NCBI Taxonomy" id="933949"/>
    <lineage>
        <taxon>Bacteria</taxon>
        <taxon>Bacillati</taxon>
        <taxon>Bacillota</taxon>
        <taxon>Bacilli</taxon>
        <taxon>Bacillales</taxon>
        <taxon>Bacillales Family X. Incertae Sedis</taxon>
        <taxon>Brockia</taxon>
    </lineage>
</organism>
<accession>A0A2T5G501</accession>